<feature type="transmembrane region" description="Helical" evidence="7">
    <location>
        <begin position="427"/>
        <end position="447"/>
    </location>
</feature>
<comment type="subcellular location">
    <subcellularLocation>
        <location evidence="1">Membrane</location>
        <topology evidence="1">Multi-pass membrane protein</topology>
    </subcellularLocation>
</comment>
<comment type="similarity">
    <text evidence="6">Belongs to the sodium:neurotransmitter symporter (SNF) (TC 2.A.22) family.</text>
</comment>
<name>A0ABX2AVF6_9BACT</name>
<evidence type="ECO:0000256" key="1">
    <source>
        <dbReference type="ARBA" id="ARBA00004141"/>
    </source>
</evidence>
<keyword evidence="2 6" id="KW-0813">Transport</keyword>
<reference evidence="8 9" key="1">
    <citation type="submission" date="2020-05" db="EMBL/GenBank/DDBJ databases">
        <title>Distinct polysaccharide utilization as determinants for interspecies competition between intestinal Prevotella spp.</title>
        <authorList>
            <person name="Galvez E.J.C."/>
            <person name="Iljazovic A."/>
            <person name="Strowig T."/>
        </authorList>
    </citation>
    <scope>NUCLEOTIDE SEQUENCE [LARGE SCALE GENOMIC DNA]</scope>
    <source>
        <strain evidence="8 9">PROD</strain>
    </source>
</reference>
<protein>
    <recommendedName>
        <fullName evidence="6">Transporter</fullName>
    </recommendedName>
</protein>
<evidence type="ECO:0000256" key="7">
    <source>
        <dbReference type="SAM" id="Phobius"/>
    </source>
</evidence>
<keyword evidence="5 7" id="KW-0472">Membrane</keyword>
<keyword evidence="9" id="KW-1185">Reference proteome</keyword>
<dbReference type="PANTHER" id="PTHR42948:SF1">
    <property type="entry name" value="TRANSPORTER"/>
    <property type="match status" value="1"/>
</dbReference>
<feature type="transmembrane region" description="Helical" evidence="7">
    <location>
        <begin position="146"/>
        <end position="164"/>
    </location>
</feature>
<keyword evidence="3 6" id="KW-0812">Transmembrane</keyword>
<evidence type="ECO:0000256" key="3">
    <source>
        <dbReference type="ARBA" id="ARBA00022692"/>
    </source>
</evidence>
<proteinExistence type="inferred from homology"/>
<dbReference type="InterPro" id="IPR047218">
    <property type="entry name" value="YocR/YhdH-like"/>
</dbReference>
<feature type="transmembrane region" description="Helical" evidence="7">
    <location>
        <begin position="176"/>
        <end position="196"/>
    </location>
</feature>
<dbReference type="InterPro" id="IPR000175">
    <property type="entry name" value="Na/ntran_symport"/>
</dbReference>
<sequence length="453" mass="49138">MAQLERAKFGSKIGVILATAGSAVGLGNVWRFPYMTGENGGAAFIFIYIGCVLLLGIPCMVSEFIIGRNARSNTARAYGKLSGGRPWTAVGYLGVLTGFLITGYYAVVSGWCLQYIYASLVGHLDGNPEYIREYFVSFSQNPVKPIVWTVLFLIITHLVIVRGVRGGIEKASKLMMPTLFILLLVIVVAACMLPGAGKGISFLFRPDLGKVDSDMFLGALGQSFYSLSIGMGCVCTYASYFSRHTNLAASAVQIGVIDCLVAILAGLMIFPAAFSVGISPDSGPSLIFITLPNVFQQAFSGMPAVGFVISLLFYVLLSLAALTSLISLHEVSTAFLHEECRITRRSSAVIVTSTCSVIGALCSLSLGRFDGLQLFGKPLFDVFDFVTGQIFLPIGGFLTCLFVGWYIPHRVVRDEYTNNGTLHGRFFHFYLFCVKYVCPVCIVLVFLHQFGII</sequence>
<evidence type="ECO:0000256" key="5">
    <source>
        <dbReference type="ARBA" id="ARBA00023136"/>
    </source>
</evidence>
<feature type="transmembrane region" description="Helical" evidence="7">
    <location>
        <begin position="252"/>
        <end position="278"/>
    </location>
</feature>
<dbReference type="PRINTS" id="PR00176">
    <property type="entry name" value="NANEUSMPORT"/>
</dbReference>
<feature type="transmembrane region" description="Helical" evidence="7">
    <location>
        <begin position="216"/>
        <end position="240"/>
    </location>
</feature>
<keyword evidence="6" id="KW-0769">Symport</keyword>
<dbReference type="EMBL" id="JABKKE010000015">
    <property type="protein sequence ID" value="NPE14605.1"/>
    <property type="molecule type" value="Genomic_DNA"/>
</dbReference>
<evidence type="ECO:0000256" key="6">
    <source>
        <dbReference type="RuleBase" id="RU003732"/>
    </source>
</evidence>
<dbReference type="Pfam" id="PF00209">
    <property type="entry name" value="SNF"/>
    <property type="match status" value="2"/>
</dbReference>
<keyword evidence="4 7" id="KW-1133">Transmembrane helix</keyword>
<comment type="caution">
    <text evidence="8">The sequence shown here is derived from an EMBL/GenBank/DDBJ whole genome shotgun (WGS) entry which is preliminary data.</text>
</comment>
<evidence type="ECO:0000256" key="2">
    <source>
        <dbReference type="ARBA" id="ARBA00022448"/>
    </source>
</evidence>
<feature type="transmembrane region" description="Helical" evidence="7">
    <location>
        <begin position="298"/>
        <end position="326"/>
    </location>
</feature>
<dbReference type="NCBIfam" id="NF037979">
    <property type="entry name" value="Na_transp"/>
    <property type="match status" value="1"/>
</dbReference>
<evidence type="ECO:0000256" key="4">
    <source>
        <dbReference type="ARBA" id="ARBA00022989"/>
    </source>
</evidence>
<feature type="transmembrane region" description="Helical" evidence="7">
    <location>
        <begin position="12"/>
        <end position="30"/>
    </location>
</feature>
<dbReference type="GeneID" id="82158054"/>
<dbReference type="Proteomes" id="UP001193734">
    <property type="component" value="Unassembled WGS sequence"/>
</dbReference>
<evidence type="ECO:0000313" key="8">
    <source>
        <dbReference type="EMBL" id="NPE14605.1"/>
    </source>
</evidence>
<dbReference type="CDD" id="cd10336">
    <property type="entry name" value="SLC6sbd_Tyt1-Like"/>
    <property type="match status" value="1"/>
</dbReference>
<accession>A0ABX2AVF6</accession>
<dbReference type="InterPro" id="IPR037272">
    <property type="entry name" value="SNS_sf"/>
</dbReference>
<dbReference type="SUPFAM" id="SSF161070">
    <property type="entry name" value="SNF-like"/>
    <property type="match status" value="1"/>
</dbReference>
<feature type="transmembrane region" description="Helical" evidence="7">
    <location>
        <begin position="347"/>
        <end position="366"/>
    </location>
</feature>
<dbReference type="RefSeq" id="WP_172174317.1">
    <property type="nucleotide sequence ID" value="NZ_CASGIA010000025.1"/>
</dbReference>
<evidence type="ECO:0000313" key="9">
    <source>
        <dbReference type="Proteomes" id="UP001193734"/>
    </source>
</evidence>
<feature type="transmembrane region" description="Helical" evidence="7">
    <location>
        <begin position="386"/>
        <end position="407"/>
    </location>
</feature>
<dbReference type="PROSITE" id="PS50267">
    <property type="entry name" value="NA_NEUROTRAN_SYMP_3"/>
    <property type="match status" value="1"/>
</dbReference>
<feature type="transmembrane region" description="Helical" evidence="7">
    <location>
        <begin position="87"/>
        <end position="107"/>
    </location>
</feature>
<organism evidence="8 9">
    <name type="scientific">Xylanibacter rodentium</name>
    <dbReference type="NCBI Taxonomy" id="2736289"/>
    <lineage>
        <taxon>Bacteria</taxon>
        <taxon>Pseudomonadati</taxon>
        <taxon>Bacteroidota</taxon>
        <taxon>Bacteroidia</taxon>
        <taxon>Bacteroidales</taxon>
        <taxon>Prevotellaceae</taxon>
        <taxon>Xylanibacter</taxon>
    </lineage>
</organism>
<feature type="transmembrane region" description="Helical" evidence="7">
    <location>
        <begin position="42"/>
        <end position="66"/>
    </location>
</feature>
<gene>
    <name evidence="8" type="ORF">HPS55_09790</name>
</gene>
<dbReference type="PANTHER" id="PTHR42948">
    <property type="entry name" value="TRANSPORTER"/>
    <property type="match status" value="1"/>
</dbReference>
<dbReference type="PROSITE" id="PS00610">
    <property type="entry name" value="NA_NEUROTRAN_SYMP_1"/>
    <property type="match status" value="1"/>
</dbReference>